<evidence type="ECO:0000313" key="1">
    <source>
        <dbReference type="EMBL" id="CZS91456.1"/>
    </source>
</evidence>
<evidence type="ECO:0000313" key="2">
    <source>
        <dbReference type="Proteomes" id="UP000178912"/>
    </source>
</evidence>
<sequence length="89" mass="10490">MPRGKQAKYPACWRASRVTLCRKQPTEFLDFKTFRVPRMLRYLLIPIARPKLADAPYAKEQGFKFRQFFKVDCPNPRPKPTASGFKRID</sequence>
<accession>A0A1E1K018</accession>
<organism evidence="1 2">
    <name type="scientific">Rhynchosporium agropyri</name>
    <dbReference type="NCBI Taxonomy" id="914238"/>
    <lineage>
        <taxon>Eukaryota</taxon>
        <taxon>Fungi</taxon>
        <taxon>Dikarya</taxon>
        <taxon>Ascomycota</taxon>
        <taxon>Pezizomycotina</taxon>
        <taxon>Leotiomycetes</taxon>
        <taxon>Helotiales</taxon>
        <taxon>Ploettnerulaceae</taxon>
        <taxon>Rhynchosporium</taxon>
    </lineage>
</organism>
<gene>
    <name evidence="1" type="ORF">RAG0_02076</name>
</gene>
<dbReference type="Proteomes" id="UP000178912">
    <property type="component" value="Unassembled WGS sequence"/>
</dbReference>
<dbReference type="AlphaFoldDB" id="A0A1E1K018"/>
<dbReference type="EMBL" id="FJUX01000008">
    <property type="protein sequence ID" value="CZS91456.1"/>
    <property type="molecule type" value="Genomic_DNA"/>
</dbReference>
<keyword evidence="2" id="KW-1185">Reference proteome</keyword>
<protein>
    <submittedName>
        <fullName evidence="1">Uncharacterized protein</fullName>
    </submittedName>
</protein>
<reference evidence="2" key="1">
    <citation type="submission" date="2016-03" db="EMBL/GenBank/DDBJ databases">
        <authorList>
            <person name="Guldener U."/>
        </authorList>
    </citation>
    <scope>NUCLEOTIDE SEQUENCE [LARGE SCALE GENOMIC DNA]</scope>
    <source>
        <strain evidence="2">04CH-RAC-A.6.1</strain>
    </source>
</reference>
<name>A0A1E1K018_9HELO</name>
<proteinExistence type="predicted"/>